<dbReference type="InterPro" id="IPR001977">
    <property type="entry name" value="Depp_CoAkinase"/>
</dbReference>
<dbReference type="GO" id="GO:0005524">
    <property type="term" value="F:ATP binding"/>
    <property type="evidence" value="ECO:0007669"/>
    <property type="project" value="UniProtKB-KW"/>
</dbReference>
<dbReference type="KEGG" id="ecu:ECU11_0300"/>
<keyword evidence="3" id="KW-0472">Membrane</keyword>
<dbReference type="Pfam" id="PF01121">
    <property type="entry name" value="CoaE"/>
    <property type="match status" value="1"/>
</dbReference>
<keyword evidence="1" id="KW-0547">Nucleotide-binding</keyword>
<dbReference type="VEuPathDB" id="MicrosporidiaDB:ECU11_0300"/>
<dbReference type="FunCoup" id="Q8SU80">
    <property type="interactions" value="59"/>
</dbReference>
<name>Q8SU80_ENCCU</name>
<reference evidence="4 5" key="1">
    <citation type="journal article" date="2001" name="Nature">
        <title>Genome sequence and gene compaction of the eukaryote parasite Encephalitozoon cuniculi.</title>
        <authorList>
            <person name="Katinka M.D."/>
            <person name="Duprat S."/>
            <person name="Cornillot E."/>
            <person name="Metenier G."/>
            <person name="Thomarat F."/>
            <person name="Prensier G."/>
            <person name="Barbe V."/>
            <person name="Peyretaillade E."/>
            <person name="Brottier P."/>
            <person name="Wincker P."/>
            <person name="Delbac F."/>
            <person name="El Alaoui H."/>
            <person name="Peyret P."/>
            <person name="Saurin W."/>
            <person name="Gouy M."/>
            <person name="Weissenbach J."/>
            <person name="Vivares C.P."/>
        </authorList>
    </citation>
    <scope>NUCLEOTIDE SEQUENCE [LARGE SCALE GENOMIC DNA]</scope>
    <source>
        <strain evidence="4 5">GB-M1</strain>
    </source>
</reference>
<dbReference type="Proteomes" id="UP000000819">
    <property type="component" value="Chromosome XI"/>
</dbReference>
<dbReference type="CDD" id="cd02022">
    <property type="entry name" value="DPCK"/>
    <property type="match status" value="1"/>
</dbReference>
<feature type="transmembrane region" description="Helical" evidence="3">
    <location>
        <begin position="169"/>
        <end position="186"/>
    </location>
</feature>
<dbReference type="GO" id="GO:0004140">
    <property type="term" value="F:dephospho-CoA kinase activity"/>
    <property type="evidence" value="ECO:0007669"/>
    <property type="project" value="InterPro"/>
</dbReference>
<dbReference type="GeneID" id="859987"/>
<evidence type="ECO:0000256" key="2">
    <source>
        <dbReference type="ARBA" id="ARBA00022840"/>
    </source>
</evidence>
<dbReference type="Gene3D" id="3.40.50.300">
    <property type="entry name" value="P-loop containing nucleotide triphosphate hydrolases"/>
    <property type="match status" value="2"/>
</dbReference>
<dbReference type="STRING" id="284813.Q8SU80"/>
<evidence type="ECO:0000313" key="4">
    <source>
        <dbReference type="EMBL" id="CAD25940.1"/>
    </source>
</evidence>
<evidence type="ECO:0000313" key="5">
    <source>
        <dbReference type="Proteomes" id="UP000000819"/>
    </source>
</evidence>
<dbReference type="PROSITE" id="PS50890">
    <property type="entry name" value="PUA"/>
    <property type="match status" value="1"/>
</dbReference>
<evidence type="ECO:0000256" key="3">
    <source>
        <dbReference type="SAM" id="Phobius"/>
    </source>
</evidence>
<dbReference type="InParanoid" id="Q8SU80"/>
<accession>Q8SU80</accession>
<dbReference type="HOGENOM" id="CLU_057180_3_1_1"/>
<dbReference type="OMA" id="CGPKTQE"/>
<keyword evidence="3" id="KW-0812">Transmembrane</keyword>
<organism evidence="4 5">
    <name type="scientific">Encephalitozoon cuniculi (strain GB-M1)</name>
    <name type="common">Microsporidian parasite</name>
    <dbReference type="NCBI Taxonomy" id="284813"/>
    <lineage>
        <taxon>Eukaryota</taxon>
        <taxon>Fungi</taxon>
        <taxon>Fungi incertae sedis</taxon>
        <taxon>Microsporidia</taxon>
        <taxon>Unikaryonidae</taxon>
        <taxon>Encephalitozoon</taxon>
    </lineage>
</organism>
<dbReference type="RefSeq" id="NP_586336.1">
    <property type="nucleotide sequence ID" value="NM_001042169.1"/>
</dbReference>
<evidence type="ECO:0000256" key="1">
    <source>
        <dbReference type="ARBA" id="ARBA00022741"/>
    </source>
</evidence>
<evidence type="ECO:0008006" key="6">
    <source>
        <dbReference type="Google" id="ProtNLM"/>
    </source>
</evidence>
<dbReference type="OrthoDB" id="247245at2759"/>
<keyword evidence="2" id="KW-0067">ATP-binding</keyword>
<proteinExistence type="predicted"/>
<gene>
    <name evidence="4" type="ordered locus">ECU11_0300</name>
</gene>
<keyword evidence="5" id="KW-1185">Reference proteome</keyword>
<feature type="transmembrane region" description="Helical" evidence="3">
    <location>
        <begin position="77"/>
        <end position="96"/>
    </location>
</feature>
<keyword evidence="3" id="KW-1133">Transmembrane helix</keyword>
<dbReference type="SUPFAM" id="SSF52540">
    <property type="entry name" value="P-loop containing nucleoside triphosphate hydrolases"/>
    <property type="match status" value="1"/>
</dbReference>
<dbReference type="InterPro" id="IPR027417">
    <property type="entry name" value="P-loop_NTPase"/>
</dbReference>
<dbReference type="EMBL" id="AL590450">
    <property type="protein sequence ID" value="CAD25940.1"/>
    <property type="molecule type" value="Genomic_DNA"/>
</dbReference>
<dbReference type="AlphaFoldDB" id="Q8SU80"/>
<protein>
    <recommendedName>
        <fullName evidence="6">Dephospho-CoA kinase</fullName>
    </recommendedName>
</protein>
<reference evidence="4 5" key="2">
    <citation type="journal article" date="2009" name="BMC Genomics">
        <title>Identification of transcriptional signals in Encephalitozoon cuniculi widespread among Microsporidia phylum: support for accurate structural genome annotation.</title>
        <authorList>
            <person name="Peyretaillade E."/>
            <person name="Goncalves O."/>
            <person name="Terrat S."/>
            <person name="Dugat-Bony E."/>
            <person name="Wincker P."/>
            <person name="Cornman R.S."/>
            <person name="Evans J.D."/>
            <person name="Delbac F."/>
            <person name="Peyret P."/>
        </authorList>
    </citation>
    <scope>NUCLEOTIDE SEQUENCE [LARGE SCALE GENOMIC DNA]</scope>
    <source>
        <strain evidence="4 5">GB-M1</strain>
    </source>
</reference>
<dbReference type="GO" id="GO:0015937">
    <property type="term" value="P:coenzyme A biosynthetic process"/>
    <property type="evidence" value="ECO:0007669"/>
    <property type="project" value="InterPro"/>
</dbReference>
<sequence>MRIVAITGSTGTGKTALLNLLEAKGYATINSDSVVREMLKGSDIEGIRRRFFTDPKFRAAHERRVRPRIYIEIAKKIAYLLLMGHPVIFIEIPLLFELNLHHYFYTIVVTCDERLQIKRGGKIDYLEQRLALQLPIAKKIELAQKVIYNNGSINDLMDEVDRIDICGSNIYYCLLIMSIIVLLITCE</sequence>